<keyword evidence="3" id="KW-1185">Reference proteome</keyword>
<dbReference type="RefSeq" id="WP_202748076.1">
    <property type="nucleotide sequence ID" value="NZ_JAESWC010000002.1"/>
</dbReference>
<feature type="transmembrane region" description="Helical" evidence="1">
    <location>
        <begin position="7"/>
        <end position="27"/>
    </location>
</feature>
<dbReference type="Pfam" id="PF19754">
    <property type="entry name" value="DUF6241"/>
    <property type="match status" value="1"/>
</dbReference>
<keyword evidence="1" id="KW-0812">Transmembrane</keyword>
<sequence length="151" mass="17355">MKIKIIKILSVVIVILCAIVIAISVLWKPKNVSNEVFKDTVKVTEKGFEYTNSEKDNPVAVREEKEVYDDMHRMANTKIVADEVWGEDEINEERLNKVIMEVMKSSFSDKEKLLTMLHNWKTGNFNNAVEEHNYLWEKLGGTVGKAKGLKK</sequence>
<evidence type="ECO:0000256" key="1">
    <source>
        <dbReference type="SAM" id="Phobius"/>
    </source>
</evidence>
<accession>A0ABS1T9N6</accession>
<dbReference type="EMBL" id="JAESWC010000002">
    <property type="protein sequence ID" value="MBL4935467.1"/>
    <property type="molecule type" value="Genomic_DNA"/>
</dbReference>
<evidence type="ECO:0000313" key="2">
    <source>
        <dbReference type="EMBL" id="MBL4935467.1"/>
    </source>
</evidence>
<protein>
    <recommendedName>
        <fullName evidence="4">DUF2680 domain-containing protein</fullName>
    </recommendedName>
</protein>
<reference evidence="2 3" key="1">
    <citation type="submission" date="2021-01" db="EMBL/GenBank/DDBJ databases">
        <title>Genome public.</title>
        <authorList>
            <person name="Liu C."/>
            <person name="Sun Q."/>
        </authorList>
    </citation>
    <scope>NUCLEOTIDE SEQUENCE [LARGE SCALE GENOMIC DNA]</scope>
    <source>
        <strain evidence="2 3">YIM B02515</strain>
    </source>
</reference>
<evidence type="ECO:0000313" key="3">
    <source>
        <dbReference type="Proteomes" id="UP000632377"/>
    </source>
</evidence>
<gene>
    <name evidence="2" type="ORF">JK636_06805</name>
</gene>
<keyword evidence="1" id="KW-0472">Membrane</keyword>
<organism evidence="2 3">
    <name type="scientific">Clostridium rhizosphaerae</name>
    <dbReference type="NCBI Taxonomy" id="2803861"/>
    <lineage>
        <taxon>Bacteria</taxon>
        <taxon>Bacillati</taxon>
        <taxon>Bacillota</taxon>
        <taxon>Clostridia</taxon>
        <taxon>Eubacteriales</taxon>
        <taxon>Clostridiaceae</taxon>
        <taxon>Clostridium</taxon>
    </lineage>
</organism>
<dbReference type="Proteomes" id="UP000632377">
    <property type="component" value="Unassembled WGS sequence"/>
</dbReference>
<name>A0ABS1T9N6_9CLOT</name>
<evidence type="ECO:0008006" key="4">
    <source>
        <dbReference type="Google" id="ProtNLM"/>
    </source>
</evidence>
<proteinExistence type="predicted"/>
<keyword evidence="1" id="KW-1133">Transmembrane helix</keyword>
<comment type="caution">
    <text evidence="2">The sequence shown here is derived from an EMBL/GenBank/DDBJ whole genome shotgun (WGS) entry which is preliminary data.</text>
</comment>
<dbReference type="InterPro" id="IPR046208">
    <property type="entry name" value="DUF6241"/>
</dbReference>